<sequence>MGALISANASFTFDLYKQLNKTRKDQNVFICPLGISSTLATVLIGAKGNTAAQMEKVLHFDEISEAAETGARNTCRQKVDVHTSNPLCGQGDVHSKFHELLCNLQKSDPACKLHIVNKLYGQQDFPCTEEYLNCVQQMYNSMPEDVDFRNVEEVRKKINMWVENETQGKIKDLFAEGSLRPDILIALVNAVYFKGKWEKEFKKENTKEEQFRLNKRESKPVQMMHQNGKFKLACIPEMHMMILELPYCKNEFSMLILLPNDITDESTGLEEVENGLTYEKLANWINLELREIEVDVSIPAFKLEETYDLGSVLQEMGMKDVFTDLADLSGMSTIVGLKVSKVVHKCYVEVNEEGTEAAGATGVTVIPKSLPIRSQFKANHPFIFVIKHNPTNAILFYGKYCSP</sequence>
<keyword evidence="2" id="KW-0007">Acetylation</keyword>
<dbReference type="Proteomes" id="UP000515156">
    <property type="component" value="Unplaced"/>
</dbReference>
<evidence type="ECO:0000313" key="7">
    <source>
        <dbReference type="RefSeq" id="XP_030044530.1"/>
    </source>
</evidence>
<reference evidence="7" key="1">
    <citation type="submission" date="2025-08" db="UniProtKB">
        <authorList>
            <consortium name="RefSeq"/>
        </authorList>
    </citation>
    <scope>IDENTIFICATION</scope>
</reference>
<dbReference type="Gene3D" id="2.30.39.10">
    <property type="entry name" value="Alpha-1-antitrypsin, domain 1"/>
    <property type="match status" value="1"/>
</dbReference>
<organism evidence="6 7">
    <name type="scientific">Microcaecilia unicolor</name>
    <dbReference type="NCBI Taxonomy" id="1415580"/>
    <lineage>
        <taxon>Eukaryota</taxon>
        <taxon>Metazoa</taxon>
        <taxon>Chordata</taxon>
        <taxon>Craniata</taxon>
        <taxon>Vertebrata</taxon>
        <taxon>Euteleostomi</taxon>
        <taxon>Amphibia</taxon>
        <taxon>Gymnophiona</taxon>
        <taxon>Siphonopidae</taxon>
        <taxon>Microcaecilia</taxon>
    </lineage>
</organism>
<dbReference type="CDD" id="cd19956">
    <property type="entry name" value="serpinB"/>
    <property type="match status" value="1"/>
</dbReference>
<dbReference type="InParanoid" id="A0A6P7X1U0"/>
<dbReference type="GO" id="GO:0004867">
    <property type="term" value="F:serine-type endopeptidase inhibitor activity"/>
    <property type="evidence" value="ECO:0007669"/>
    <property type="project" value="InterPro"/>
</dbReference>
<dbReference type="SUPFAM" id="SSF56574">
    <property type="entry name" value="Serpins"/>
    <property type="match status" value="1"/>
</dbReference>
<proteinExistence type="inferred from homology"/>
<dbReference type="InterPro" id="IPR000215">
    <property type="entry name" value="Serpin_fam"/>
</dbReference>
<dbReference type="InterPro" id="IPR023796">
    <property type="entry name" value="Serpin_dom"/>
</dbReference>
<evidence type="ECO:0000256" key="1">
    <source>
        <dbReference type="ARBA" id="ARBA00006426"/>
    </source>
</evidence>
<evidence type="ECO:0000256" key="3">
    <source>
        <dbReference type="ARBA" id="ARBA00073281"/>
    </source>
</evidence>
<evidence type="ECO:0000259" key="5">
    <source>
        <dbReference type="SMART" id="SM00093"/>
    </source>
</evidence>
<dbReference type="PANTHER" id="PTHR11461:SF199">
    <property type="entry name" value="SERPIN B11"/>
    <property type="match status" value="1"/>
</dbReference>
<dbReference type="PROSITE" id="PS00284">
    <property type="entry name" value="SERPIN"/>
    <property type="match status" value="1"/>
</dbReference>
<dbReference type="PANTHER" id="PTHR11461">
    <property type="entry name" value="SERINE PROTEASE INHIBITOR, SERPIN"/>
    <property type="match status" value="1"/>
</dbReference>
<dbReference type="SMART" id="SM00093">
    <property type="entry name" value="SERPIN"/>
    <property type="match status" value="1"/>
</dbReference>
<dbReference type="FunFam" id="2.30.39.10:FF:000014">
    <property type="entry name" value="Serpin family B member 9"/>
    <property type="match status" value="1"/>
</dbReference>
<dbReference type="FunCoup" id="A0A6P7X1U0">
    <property type="interactions" value="920"/>
</dbReference>
<evidence type="ECO:0000313" key="6">
    <source>
        <dbReference type="Proteomes" id="UP000515156"/>
    </source>
</evidence>
<dbReference type="Gene3D" id="3.30.497.10">
    <property type="entry name" value="Antithrombin, subunit I, domain 2"/>
    <property type="match status" value="1"/>
</dbReference>
<dbReference type="Pfam" id="PF00079">
    <property type="entry name" value="Serpin"/>
    <property type="match status" value="1"/>
</dbReference>
<accession>A0A6P7X1U0</accession>
<dbReference type="InterPro" id="IPR042178">
    <property type="entry name" value="Serpin_sf_1"/>
</dbReference>
<keyword evidence="6" id="KW-1185">Reference proteome</keyword>
<evidence type="ECO:0000256" key="4">
    <source>
        <dbReference type="ARBA" id="ARBA00079383"/>
    </source>
</evidence>
<dbReference type="OrthoDB" id="671595at2759"/>
<dbReference type="AlphaFoldDB" id="A0A6P7X1U0"/>
<comment type="similarity">
    <text evidence="1">Belongs to the serpin family. Ov-serpin subfamily.</text>
</comment>
<dbReference type="InterPro" id="IPR042185">
    <property type="entry name" value="Serpin_sf_2"/>
</dbReference>
<dbReference type="FunFam" id="3.30.497.10:FF:000001">
    <property type="entry name" value="Serine protease inhibitor"/>
    <property type="match status" value="1"/>
</dbReference>
<evidence type="ECO:0000256" key="2">
    <source>
        <dbReference type="ARBA" id="ARBA00022990"/>
    </source>
</evidence>
<feature type="domain" description="Serpin" evidence="5">
    <location>
        <begin position="13"/>
        <end position="403"/>
    </location>
</feature>
<gene>
    <name evidence="7" type="primary">LOC115458843</name>
</gene>
<dbReference type="KEGG" id="muo:115458843"/>
<dbReference type="RefSeq" id="XP_030044530.1">
    <property type="nucleotide sequence ID" value="XM_030188670.1"/>
</dbReference>
<protein>
    <recommendedName>
        <fullName evidence="3">Leukocyte elastase inhibitor</fullName>
    </recommendedName>
    <alternativeName>
        <fullName evidence="4">Serpin B1</fullName>
    </alternativeName>
</protein>
<name>A0A6P7X1U0_9AMPH</name>
<dbReference type="GO" id="GO:0005615">
    <property type="term" value="C:extracellular space"/>
    <property type="evidence" value="ECO:0007669"/>
    <property type="project" value="InterPro"/>
</dbReference>
<dbReference type="GeneID" id="115458843"/>
<dbReference type="InterPro" id="IPR036186">
    <property type="entry name" value="Serpin_sf"/>
</dbReference>
<dbReference type="InterPro" id="IPR023795">
    <property type="entry name" value="Serpin_CS"/>
</dbReference>